<sequence length="87" mass="9275">MKMIGSAVVMAGTLAVPALGIGTGVANAEQPLTDSPSVTWKLDRPHDHEWDDWDNGWRGRGWHGPPPHSACAWVPPAVSAWVPPAVC</sequence>
<organism evidence="2 3">
    <name type="scientific">Mycolicibacterium flavescens</name>
    <name type="common">Mycobacterium flavescens</name>
    <dbReference type="NCBI Taxonomy" id="1776"/>
    <lineage>
        <taxon>Bacteria</taxon>
        <taxon>Bacillati</taxon>
        <taxon>Actinomycetota</taxon>
        <taxon>Actinomycetes</taxon>
        <taxon>Mycobacteriales</taxon>
        <taxon>Mycobacteriaceae</taxon>
        <taxon>Mycolicibacterium</taxon>
    </lineage>
</organism>
<keyword evidence="3" id="KW-1185">Reference proteome</keyword>
<keyword evidence="1" id="KW-0732">Signal</keyword>
<gene>
    <name evidence="2" type="ORF">BHQ18_04135</name>
</gene>
<feature type="chain" id="PRO_5009135194" description="Secreted protein" evidence="1">
    <location>
        <begin position="29"/>
        <end position="87"/>
    </location>
</feature>
<dbReference type="Proteomes" id="UP000094053">
    <property type="component" value="Unassembled WGS sequence"/>
</dbReference>
<evidence type="ECO:0000313" key="2">
    <source>
        <dbReference type="EMBL" id="ODQ92118.1"/>
    </source>
</evidence>
<evidence type="ECO:0000313" key="3">
    <source>
        <dbReference type="Proteomes" id="UP000094053"/>
    </source>
</evidence>
<comment type="caution">
    <text evidence="2">The sequence shown here is derived from an EMBL/GenBank/DDBJ whole genome shotgun (WGS) entry which is preliminary data.</text>
</comment>
<proteinExistence type="predicted"/>
<dbReference type="EMBL" id="MIHA01000002">
    <property type="protein sequence ID" value="ODQ92118.1"/>
    <property type="molecule type" value="Genomic_DNA"/>
</dbReference>
<evidence type="ECO:0000256" key="1">
    <source>
        <dbReference type="SAM" id="SignalP"/>
    </source>
</evidence>
<protein>
    <recommendedName>
        <fullName evidence="4">Secreted protein</fullName>
    </recommendedName>
</protein>
<feature type="signal peptide" evidence="1">
    <location>
        <begin position="1"/>
        <end position="28"/>
    </location>
</feature>
<dbReference type="OrthoDB" id="4630481at2"/>
<evidence type="ECO:0008006" key="4">
    <source>
        <dbReference type="Google" id="ProtNLM"/>
    </source>
</evidence>
<accession>A0A1E3RQI7</accession>
<dbReference type="RefSeq" id="WP_069412374.1">
    <property type="nucleotide sequence ID" value="NZ_JACKUL010000018.1"/>
</dbReference>
<reference evidence="3" key="1">
    <citation type="submission" date="2016-09" db="EMBL/GenBank/DDBJ databases">
        <authorList>
            <person name="Greninger A.L."/>
            <person name="Jerome K.R."/>
            <person name="Mcnair B."/>
            <person name="Wallis C."/>
            <person name="Fang F."/>
        </authorList>
    </citation>
    <scope>NUCLEOTIDE SEQUENCE [LARGE SCALE GENOMIC DNA]</scope>
    <source>
        <strain evidence="3">M6</strain>
    </source>
</reference>
<dbReference type="AlphaFoldDB" id="A0A1E3RQI7"/>
<name>A0A1E3RQI7_MYCFV</name>